<evidence type="ECO:0000256" key="4">
    <source>
        <dbReference type="ARBA" id="ARBA00022679"/>
    </source>
</evidence>
<dbReference type="GO" id="GO:0006304">
    <property type="term" value="P:DNA modification"/>
    <property type="evidence" value="ECO:0007669"/>
    <property type="project" value="InterPro"/>
</dbReference>
<dbReference type="SUPFAM" id="SSF53335">
    <property type="entry name" value="S-adenosyl-L-methionine-dependent methyltransferases"/>
    <property type="match status" value="1"/>
</dbReference>
<name>L8JR06_9BACT</name>
<protein>
    <recommendedName>
        <fullName evidence="2">site-specific DNA-methyltransferase (adenine-specific)</fullName>
        <ecNumber evidence="2">2.1.1.72</ecNumber>
    </recommendedName>
</protein>
<dbReference type="InterPro" id="IPR029063">
    <property type="entry name" value="SAM-dependent_MTases_sf"/>
</dbReference>
<evidence type="ECO:0000256" key="3">
    <source>
        <dbReference type="ARBA" id="ARBA00022603"/>
    </source>
</evidence>
<dbReference type="PROSITE" id="PS00092">
    <property type="entry name" value="N6_MTASE"/>
    <property type="match status" value="1"/>
</dbReference>
<dbReference type="OrthoDB" id="32195at2"/>
<feature type="domain" description="Type II methyltransferase M.TaqI-like" evidence="7">
    <location>
        <begin position="131"/>
        <end position="239"/>
    </location>
</feature>
<comment type="similarity">
    <text evidence="1">Belongs to the N(4)/N(6)-methyltransferase family.</text>
</comment>
<keyword evidence="4" id="KW-0808">Transferase</keyword>
<evidence type="ECO:0000256" key="6">
    <source>
        <dbReference type="ARBA" id="ARBA00047942"/>
    </source>
</evidence>
<evidence type="ECO:0000256" key="5">
    <source>
        <dbReference type="ARBA" id="ARBA00022691"/>
    </source>
</evidence>
<dbReference type="RefSeq" id="WP_009581798.1">
    <property type="nucleotide sequence ID" value="NZ_AMZN01000068.1"/>
</dbReference>
<dbReference type="Proteomes" id="UP000011135">
    <property type="component" value="Unassembled WGS sequence"/>
</dbReference>
<dbReference type="CDD" id="cd02440">
    <property type="entry name" value="AdoMet_MTases"/>
    <property type="match status" value="1"/>
</dbReference>
<evidence type="ECO:0000256" key="2">
    <source>
        <dbReference type="ARBA" id="ARBA00011900"/>
    </source>
</evidence>
<accession>L8JR06</accession>
<dbReference type="Pfam" id="PF07669">
    <property type="entry name" value="Eco57I"/>
    <property type="match status" value="1"/>
</dbReference>
<dbReference type="GO" id="GO:0009007">
    <property type="term" value="F:site-specific DNA-methyltransferase (adenine-specific) activity"/>
    <property type="evidence" value="ECO:0007669"/>
    <property type="project" value="UniProtKB-EC"/>
</dbReference>
<sequence length="529" mass="60121">MSVVQPDVATILKDTPTVFSELLASSYSESVNKELKKDRGQFFTPRQLATFMASLASIKPNIDLIRILDPGCGTLTLTCALVQRIVELNPSIRAIEVDAYDTDPSLCTLIDDVISVADQWGRKQDVEINIRYIQEDFILANRAAIQNNDQNGRYDIVISNPPYFKIGKQDARLEVFKDALHGQQNIYGLFLLASLKLLKEGGELIYLIPRSFTSGLYFQSFREQFLSFATLEHIHIFGSRAESFKKDNVLQENIILKALKQKSDASRVVRISHSAGVNEARVDEARQYDEATLIQDHGQSNIIHLPINDLEEFAIKVFRQWHNTLECYGMKVSTGPVVPFRSAALLASKRSPGSKLVPLIWMHNCLKMKLDLSVIKKDKQQWILDNRKSNSKTLENKNYVLLRRFSSKDDEYKLVATPIFANGLGYSRIGIENHLNYLHKPDGELERVEALGLSVLYNSTLFEAYFRSFSGNTQISATELNKTPMPPLELIVEIGKEYQRLSLEGIEGIDDIVERVLNLKRYKDARWIK</sequence>
<keyword evidence="5" id="KW-0949">S-adenosyl-L-methionine</keyword>
<keyword evidence="3" id="KW-0489">Methyltransferase</keyword>
<keyword evidence="9" id="KW-1185">Reference proteome</keyword>
<evidence type="ECO:0000313" key="8">
    <source>
        <dbReference type="EMBL" id="ELR69762.1"/>
    </source>
</evidence>
<dbReference type="EC" id="2.1.1.72" evidence="2"/>
<dbReference type="eggNOG" id="COG0827">
    <property type="taxonomic scope" value="Bacteria"/>
</dbReference>
<reference evidence="8 9" key="1">
    <citation type="submission" date="2012-12" db="EMBL/GenBank/DDBJ databases">
        <title>Genome assembly of Fulvivirga imtechensis AK7.</title>
        <authorList>
            <person name="Nupur N."/>
            <person name="Khatri I."/>
            <person name="Kumar R."/>
            <person name="Subramanian S."/>
            <person name="Pinnaka A."/>
        </authorList>
    </citation>
    <scope>NUCLEOTIDE SEQUENCE [LARGE SCALE GENOMIC DNA]</scope>
    <source>
        <strain evidence="8 9">AK7</strain>
    </source>
</reference>
<comment type="caution">
    <text evidence="8">The sequence shown here is derived from an EMBL/GenBank/DDBJ whole genome shotgun (WGS) entry which is preliminary data.</text>
</comment>
<dbReference type="PANTHER" id="PTHR33841:SF5">
    <property type="entry name" value="DNA METHYLASE (MODIFICATION METHYLASE) (METHYLTRANSFERASE)-RELATED"/>
    <property type="match status" value="1"/>
</dbReference>
<gene>
    <name evidence="8" type="ORF">C900_04609</name>
</gene>
<dbReference type="InterPro" id="IPR002052">
    <property type="entry name" value="DNA_methylase_N6_adenine_CS"/>
</dbReference>
<evidence type="ECO:0000313" key="9">
    <source>
        <dbReference type="Proteomes" id="UP000011135"/>
    </source>
</evidence>
<dbReference type="PANTHER" id="PTHR33841">
    <property type="entry name" value="DNA METHYLTRANSFERASE YEEA-RELATED"/>
    <property type="match status" value="1"/>
</dbReference>
<evidence type="ECO:0000259" key="7">
    <source>
        <dbReference type="Pfam" id="PF07669"/>
    </source>
</evidence>
<comment type="catalytic activity">
    <reaction evidence="6">
        <text>a 2'-deoxyadenosine in DNA + S-adenosyl-L-methionine = an N(6)-methyl-2'-deoxyadenosine in DNA + S-adenosyl-L-homocysteine + H(+)</text>
        <dbReference type="Rhea" id="RHEA:15197"/>
        <dbReference type="Rhea" id="RHEA-COMP:12418"/>
        <dbReference type="Rhea" id="RHEA-COMP:12419"/>
        <dbReference type="ChEBI" id="CHEBI:15378"/>
        <dbReference type="ChEBI" id="CHEBI:57856"/>
        <dbReference type="ChEBI" id="CHEBI:59789"/>
        <dbReference type="ChEBI" id="CHEBI:90615"/>
        <dbReference type="ChEBI" id="CHEBI:90616"/>
        <dbReference type="EC" id="2.1.1.72"/>
    </reaction>
</comment>
<dbReference type="STRING" id="1237149.C900_04609"/>
<proteinExistence type="inferred from homology"/>
<dbReference type="InterPro" id="IPR050953">
    <property type="entry name" value="N4_N6_ade-DNA_methylase"/>
</dbReference>
<dbReference type="EMBL" id="AMZN01000068">
    <property type="protein sequence ID" value="ELR69762.1"/>
    <property type="molecule type" value="Genomic_DNA"/>
</dbReference>
<dbReference type="InterPro" id="IPR011639">
    <property type="entry name" value="MethylTrfase_TaqI-like_dom"/>
</dbReference>
<dbReference type="AlphaFoldDB" id="L8JR06"/>
<dbReference type="Gene3D" id="3.40.50.150">
    <property type="entry name" value="Vaccinia Virus protein VP39"/>
    <property type="match status" value="1"/>
</dbReference>
<evidence type="ECO:0000256" key="1">
    <source>
        <dbReference type="ARBA" id="ARBA00006594"/>
    </source>
</evidence>
<dbReference type="PRINTS" id="PR00507">
    <property type="entry name" value="N12N6MTFRASE"/>
</dbReference>
<dbReference type="GO" id="GO:0003676">
    <property type="term" value="F:nucleic acid binding"/>
    <property type="evidence" value="ECO:0007669"/>
    <property type="project" value="InterPro"/>
</dbReference>
<organism evidence="8 9">
    <name type="scientific">Fulvivirga imtechensis AK7</name>
    <dbReference type="NCBI Taxonomy" id="1237149"/>
    <lineage>
        <taxon>Bacteria</taxon>
        <taxon>Pseudomonadati</taxon>
        <taxon>Bacteroidota</taxon>
        <taxon>Cytophagia</taxon>
        <taxon>Cytophagales</taxon>
        <taxon>Fulvivirgaceae</taxon>
        <taxon>Fulvivirga</taxon>
    </lineage>
</organism>
<dbReference type="GO" id="GO:0032259">
    <property type="term" value="P:methylation"/>
    <property type="evidence" value="ECO:0007669"/>
    <property type="project" value="UniProtKB-KW"/>
</dbReference>